<dbReference type="PANTHER" id="PTHR24015:SF548">
    <property type="entry name" value="OS08G0340900 PROTEIN"/>
    <property type="match status" value="1"/>
</dbReference>
<dbReference type="FunFam" id="1.25.40.10:FF:000381">
    <property type="entry name" value="Pentatricopeptide repeat-containing protein"/>
    <property type="match status" value="1"/>
</dbReference>
<evidence type="ECO:0000313" key="3">
    <source>
        <dbReference type="EMBL" id="KAH7331103.1"/>
    </source>
</evidence>
<dbReference type="AlphaFoldDB" id="A0A8T2SGR7"/>
<evidence type="ECO:0000256" key="2">
    <source>
        <dbReference type="PROSITE-ProRule" id="PRU00708"/>
    </source>
</evidence>
<dbReference type="GO" id="GO:0009451">
    <property type="term" value="P:RNA modification"/>
    <property type="evidence" value="ECO:0007669"/>
    <property type="project" value="InterPro"/>
</dbReference>
<accession>A0A8T2SGR7</accession>
<dbReference type="Pfam" id="PF01535">
    <property type="entry name" value="PPR"/>
    <property type="match status" value="4"/>
</dbReference>
<proteinExistence type="predicted"/>
<keyword evidence="4" id="KW-1185">Reference proteome</keyword>
<dbReference type="EMBL" id="CM035425">
    <property type="protein sequence ID" value="KAH7331102.1"/>
    <property type="molecule type" value="Genomic_DNA"/>
</dbReference>
<dbReference type="FunFam" id="1.25.40.10:FF:000158">
    <property type="entry name" value="pentatricopeptide repeat-containing protein At2g33680"/>
    <property type="match status" value="1"/>
</dbReference>
<feature type="repeat" description="PPR" evidence="2">
    <location>
        <begin position="182"/>
        <end position="216"/>
    </location>
</feature>
<feature type="repeat" description="PPR" evidence="2">
    <location>
        <begin position="284"/>
        <end position="318"/>
    </location>
</feature>
<dbReference type="EMBL" id="CM035425">
    <property type="protein sequence ID" value="KAH7331103.1"/>
    <property type="molecule type" value="Genomic_DNA"/>
</dbReference>
<gene>
    <name evidence="3" type="ORF">KP509_20G015100</name>
</gene>
<dbReference type="GO" id="GO:0048731">
    <property type="term" value="P:system development"/>
    <property type="evidence" value="ECO:0007669"/>
    <property type="project" value="UniProtKB-ARBA"/>
</dbReference>
<organism evidence="3 4">
    <name type="scientific">Ceratopteris richardii</name>
    <name type="common">Triangle waterfern</name>
    <dbReference type="NCBI Taxonomy" id="49495"/>
    <lineage>
        <taxon>Eukaryota</taxon>
        <taxon>Viridiplantae</taxon>
        <taxon>Streptophyta</taxon>
        <taxon>Embryophyta</taxon>
        <taxon>Tracheophyta</taxon>
        <taxon>Polypodiopsida</taxon>
        <taxon>Polypodiidae</taxon>
        <taxon>Polypodiales</taxon>
        <taxon>Pteridineae</taxon>
        <taxon>Pteridaceae</taxon>
        <taxon>Parkerioideae</taxon>
        <taxon>Ceratopteris</taxon>
    </lineage>
</organism>
<dbReference type="GO" id="GO:0003723">
    <property type="term" value="F:RNA binding"/>
    <property type="evidence" value="ECO:0007669"/>
    <property type="project" value="InterPro"/>
</dbReference>
<dbReference type="InterPro" id="IPR046960">
    <property type="entry name" value="PPR_At4g14850-like_plant"/>
</dbReference>
<feature type="repeat" description="PPR" evidence="2">
    <location>
        <begin position="591"/>
        <end position="625"/>
    </location>
</feature>
<comment type="caution">
    <text evidence="3">The sequence shown here is derived from an EMBL/GenBank/DDBJ whole genome shotgun (WGS) entry which is preliminary data.</text>
</comment>
<protein>
    <recommendedName>
        <fullName evidence="5">Pentatricopeptide repeat-containing protein</fullName>
    </recommendedName>
</protein>
<reference evidence="3" key="1">
    <citation type="submission" date="2021-08" db="EMBL/GenBank/DDBJ databases">
        <title>WGS assembly of Ceratopteris richardii.</title>
        <authorList>
            <person name="Marchant D.B."/>
            <person name="Chen G."/>
            <person name="Jenkins J."/>
            <person name="Shu S."/>
            <person name="Leebens-Mack J."/>
            <person name="Grimwood J."/>
            <person name="Schmutz J."/>
            <person name="Soltis P."/>
            <person name="Soltis D."/>
            <person name="Chen Z.-H."/>
        </authorList>
    </citation>
    <scope>NUCLEOTIDE SEQUENCE</scope>
    <source>
        <strain evidence="3">Whitten #5841</strain>
        <tissue evidence="3">Leaf</tissue>
    </source>
</reference>
<evidence type="ECO:0008006" key="5">
    <source>
        <dbReference type="Google" id="ProtNLM"/>
    </source>
</evidence>
<dbReference type="InterPro" id="IPR011990">
    <property type="entry name" value="TPR-like_helical_dom_sf"/>
</dbReference>
<dbReference type="NCBIfam" id="TIGR00756">
    <property type="entry name" value="PPR"/>
    <property type="match status" value="5"/>
</dbReference>
<sequence>MCAMRKTISDRVFRRFVIQSHTAQCSLSPYLTLFGIHPTKYTLKMSVGQNNHLHTHKMASYVQQMDANMGKLVDEQSFQRSCFLDSGTTNQINLTECKNALFMYESMHKNVPVLEGHNYVDILKACALLIDVKIGCQVHADLARMGLLETNFYVKNSLISMYVKWGCLSRAIEVHQALSVRDVVTWTALINGHAQLGSGGEALNCFRRMQLECICPNGATFACILKACGATGAIDKGREVHLIVLVNGLLDQDVVVGNALLYMYSRCGMLMQAQRVFEGLSIQNIVSWNSLMSSYTQHECNEEAFFCFQQMQMEGICPTPVTFLCALNACGCTRDKRKGAYIYAAIVGQSMLEKDLALSNALVDMLVKCGDIERAQEVFNLLPGRDVVTWTALIGGYAQHKRSEESLYLFEQMRMQGIAPNIVTYTCSLKACSSIGDFDKACEIHCEAARNGILAQDATIGNALVDMYMKSGMLTKAQEVFDELSQLQNVVSWNSLIAGYVLHEYNVEALNLYTQMHHDGIPPNAVTVVLILSACGNLYAADAGKVIHDEILSKDFLRVEPMIGSALVNMYVKCGMYMKAKAVFNELSFCDSVAWNSLITGYAQLGDVKSVFHTINHMITEGNSPDAITLINVLNACSHAGMITEGGMYFIAISTECSVIPSIDHYICILDLISRAGQLEKSIGIMRHMPFHPNNVMTAIVLGGCRKWGNVELATEVFEEALQVDEVETAACLCMYNIITEVDSL</sequence>
<dbReference type="Proteomes" id="UP000825935">
    <property type="component" value="Chromosome 20"/>
</dbReference>
<dbReference type="FunFam" id="1.25.40.10:FF:000073">
    <property type="entry name" value="Pentatricopeptide repeat-containing protein chloroplastic"/>
    <property type="match status" value="2"/>
</dbReference>
<feature type="repeat" description="PPR" evidence="2">
    <location>
        <begin position="386"/>
        <end position="420"/>
    </location>
</feature>
<keyword evidence="1" id="KW-0677">Repeat</keyword>
<dbReference type="SUPFAM" id="SSF81901">
    <property type="entry name" value="HCP-like"/>
    <property type="match status" value="1"/>
</dbReference>
<dbReference type="Pfam" id="PF13041">
    <property type="entry name" value="PPR_2"/>
    <property type="match status" value="5"/>
</dbReference>
<dbReference type="InterPro" id="IPR002885">
    <property type="entry name" value="PPR_rpt"/>
</dbReference>
<dbReference type="PROSITE" id="PS51375">
    <property type="entry name" value="PPR"/>
    <property type="match status" value="6"/>
</dbReference>
<feature type="repeat" description="PPR" evidence="2">
    <location>
        <begin position="489"/>
        <end position="523"/>
    </location>
</feature>
<name>A0A8T2SGR7_CERRI</name>
<dbReference type="Gene3D" id="1.25.40.10">
    <property type="entry name" value="Tetratricopeptide repeat domain"/>
    <property type="match status" value="5"/>
</dbReference>
<evidence type="ECO:0000256" key="1">
    <source>
        <dbReference type="ARBA" id="ARBA00022737"/>
    </source>
</evidence>
<dbReference type="PANTHER" id="PTHR24015">
    <property type="entry name" value="OS07G0578800 PROTEIN-RELATED"/>
    <property type="match status" value="1"/>
</dbReference>
<feature type="repeat" description="PPR" evidence="2">
    <location>
        <begin position="421"/>
        <end position="455"/>
    </location>
</feature>
<evidence type="ECO:0000313" key="4">
    <source>
        <dbReference type="Proteomes" id="UP000825935"/>
    </source>
</evidence>